<sequence>MCTSVGPSSLIKNVNLPKAPGGRIGVDRSLNFKIPFCMSIKGNSTSVASLLFKINRPFEVASRVFSFVISFSKALALHEVSLFILYAIWSRLTLAIDAIKGYERYNCQALYILTLLQIGVPANHLMKMGEEDNVWTSGESQPVNNFEWESSSAICVTYSSSITCTIVERVQMTPRLMIHMQGGLFTNHSLFPPFKYLK</sequence>
<evidence type="ECO:0000313" key="1">
    <source>
        <dbReference type="EMBL" id="PWA39797.1"/>
    </source>
</evidence>
<gene>
    <name evidence="1" type="ORF">CTI12_AA568680</name>
</gene>
<dbReference type="EMBL" id="PKPP01014324">
    <property type="protein sequence ID" value="PWA39797.1"/>
    <property type="molecule type" value="Genomic_DNA"/>
</dbReference>
<dbReference type="STRING" id="35608.A0A2U1KST4"/>
<keyword evidence="2" id="KW-1185">Reference proteome</keyword>
<dbReference type="AlphaFoldDB" id="A0A2U1KST4"/>
<accession>A0A2U1KST4</accession>
<proteinExistence type="predicted"/>
<dbReference type="Proteomes" id="UP000245207">
    <property type="component" value="Unassembled WGS sequence"/>
</dbReference>
<dbReference type="OrthoDB" id="10256906at2759"/>
<comment type="caution">
    <text evidence="1">The sequence shown here is derived from an EMBL/GenBank/DDBJ whole genome shotgun (WGS) entry which is preliminary data.</text>
</comment>
<reference evidence="1 2" key="1">
    <citation type="journal article" date="2018" name="Mol. Plant">
        <title>The genome of Artemisia annua provides insight into the evolution of Asteraceae family and artemisinin biosynthesis.</title>
        <authorList>
            <person name="Shen Q."/>
            <person name="Zhang L."/>
            <person name="Liao Z."/>
            <person name="Wang S."/>
            <person name="Yan T."/>
            <person name="Shi P."/>
            <person name="Liu M."/>
            <person name="Fu X."/>
            <person name="Pan Q."/>
            <person name="Wang Y."/>
            <person name="Lv Z."/>
            <person name="Lu X."/>
            <person name="Zhang F."/>
            <person name="Jiang W."/>
            <person name="Ma Y."/>
            <person name="Chen M."/>
            <person name="Hao X."/>
            <person name="Li L."/>
            <person name="Tang Y."/>
            <person name="Lv G."/>
            <person name="Zhou Y."/>
            <person name="Sun X."/>
            <person name="Brodelius P.E."/>
            <person name="Rose J.K.C."/>
            <person name="Tang K."/>
        </authorList>
    </citation>
    <scope>NUCLEOTIDE SEQUENCE [LARGE SCALE GENOMIC DNA]</scope>
    <source>
        <strain evidence="2">cv. Huhao1</strain>
        <tissue evidence="1">Leaf</tissue>
    </source>
</reference>
<protein>
    <submittedName>
        <fullName evidence="1">Trafficking protein particle complex II-specific subunit 130</fullName>
    </submittedName>
</protein>
<name>A0A2U1KST4_ARTAN</name>
<organism evidence="1 2">
    <name type="scientific">Artemisia annua</name>
    <name type="common">Sweet wormwood</name>
    <dbReference type="NCBI Taxonomy" id="35608"/>
    <lineage>
        <taxon>Eukaryota</taxon>
        <taxon>Viridiplantae</taxon>
        <taxon>Streptophyta</taxon>
        <taxon>Embryophyta</taxon>
        <taxon>Tracheophyta</taxon>
        <taxon>Spermatophyta</taxon>
        <taxon>Magnoliopsida</taxon>
        <taxon>eudicotyledons</taxon>
        <taxon>Gunneridae</taxon>
        <taxon>Pentapetalae</taxon>
        <taxon>asterids</taxon>
        <taxon>campanulids</taxon>
        <taxon>Asterales</taxon>
        <taxon>Asteraceae</taxon>
        <taxon>Asteroideae</taxon>
        <taxon>Anthemideae</taxon>
        <taxon>Artemisiinae</taxon>
        <taxon>Artemisia</taxon>
    </lineage>
</organism>
<evidence type="ECO:0000313" key="2">
    <source>
        <dbReference type="Proteomes" id="UP000245207"/>
    </source>
</evidence>